<name>A0ABT1H3S4_9NOCA</name>
<keyword evidence="7" id="KW-1185">Reference proteome</keyword>
<evidence type="ECO:0000256" key="2">
    <source>
        <dbReference type="ARBA" id="ARBA00022487"/>
    </source>
</evidence>
<evidence type="ECO:0000256" key="4">
    <source>
        <dbReference type="ARBA" id="ARBA00023157"/>
    </source>
</evidence>
<evidence type="ECO:0000256" key="3">
    <source>
        <dbReference type="ARBA" id="ARBA00022801"/>
    </source>
</evidence>
<dbReference type="InterPro" id="IPR000675">
    <property type="entry name" value="Cutinase/axe"/>
</dbReference>
<comment type="similarity">
    <text evidence="1">Belongs to the cutinase family.</text>
</comment>
<dbReference type="Proteomes" id="UP001205740">
    <property type="component" value="Unassembled WGS sequence"/>
</dbReference>
<dbReference type="RefSeq" id="WP_253655463.1">
    <property type="nucleotide sequence ID" value="NZ_BAAAOE010000001.1"/>
</dbReference>
<dbReference type="InterPro" id="IPR029058">
    <property type="entry name" value="AB_hydrolase_fold"/>
</dbReference>
<keyword evidence="5" id="KW-0732">Signal</keyword>
<comment type="caution">
    <text evidence="6">The sequence shown here is derived from an EMBL/GenBank/DDBJ whole genome shotgun (WGS) entry which is preliminary data.</text>
</comment>
<keyword evidence="3" id="KW-0378">Hydrolase</keyword>
<dbReference type="PANTHER" id="PTHR33630:SF9">
    <property type="entry name" value="CUTINASE 4"/>
    <property type="match status" value="1"/>
</dbReference>
<keyword evidence="2" id="KW-0719">Serine esterase</keyword>
<dbReference type="EMBL" id="JAMTCG010000005">
    <property type="protein sequence ID" value="MCP2161893.1"/>
    <property type="molecule type" value="Genomic_DNA"/>
</dbReference>
<evidence type="ECO:0000256" key="1">
    <source>
        <dbReference type="ARBA" id="ARBA00007534"/>
    </source>
</evidence>
<keyword evidence="4" id="KW-1015">Disulfide bond</keyword>
<sequence>MTTVVVGLSAIGLLAVPAPALARSESCAPVVVIPIRGSGDGSVGARRYGDMVTDGWEGATLSTLLSETYRDQPAIRAVPVLSVGRGYQAVGTEDGIRHRSFGRSVASGVSTAVDAYDSARAEGSPGCAPMVVLVGFSQGAAVARGVAVELSKRSVVAAAVLMGDPLQKPEADGVMGTGDRGEGIWRNRVGAVVSGVDAQGADAYYAIRGMRRMSVCHVGDPVCDFRIGTDVSGHPHTTYLADTTRFQTSSRATPLGPSELDVLAATLRGDILWAAERYTPASQSRTSSTRT</sequence>
<accession>A0ABT1H3S4</accession>
<proteinExistence type="inferred from homology"/>
<dbReference type="Pfam" id="PF01083">
    <property type="entry name" value="Cutinase"/>
    <property type="match status" value="1"/>
</dbReference>
<dbReference type="SUPFAM" id="SSF53474">
    <property type="entry name" value="alpha/beta-Hydrolases"/>
    <property type="match status" value="1"/>
</dbReference>
<evidence type="ECO:0000256" key="5">
    <source>
        <dbReference type="SAM" id="SignalP"/>
    </source>
</evidence>
<gene>
    <name evidence="6" type="ORF">LX12_003092</name>
</gene>
<protein>
    <submittedName>
        <fullName evidence="6">Cutinase</fullName>
    </submittedName>
</protein>
<feature type="signal peptide" evidence="5">
    <location>
        <begin position="1"/>
        <end position="22"/>
    </location>
</feature>
<organism evidence="6 7">
    <name type="scientific">Williamsia serinedens</name>
    <dbReference type="NCBI Taxonomy" id="391736"/>
    <lineage>
        <taxon>Bacteria</taxon>
        <taxon>Bacillati</taxon>
        <taxon>Actinomycetota</taxon>
        <taxon>Actinomycetes</taxon>
        <taxon>Mycobacteriales</taxon>
        <taxon>Nocardiaceae</taxon>
        <taxon>Williamsia</taxon>
    </lineage>
</organism>
<reference evidence="6 7" key="1">
    <citation type="submission" date="2022-06" db="EMBL/GenBank/DDBJ databases">
        <title>Genomic Encyclopedia of Archaeal and Bacterial Type Strains, Phase II (KMG-II): from individual species to whole genera.</title>
        <authorList>
            <person name="Goeker M."/>
        </authorList>
    </citation>
    <scope>NUCLEOTIDE SEQUENCE [LARGE SCALE GENOMIC DNA]</scope>
    <source>
        <strain evidence="6 7">DSM 45037</strain>
    </source>
</reference>
<dbReference type="Gene3D" id="3.40.50.1820">
    <property type="entry name" value="alpha/beta hydrolase"/>
    <property type="match status" value="1"/>
</dbReference>
<evidence type="ECO:0000313" key="6">
    <source>
        <dbReference type="EMBL" id="MCP2161893.1"/>
    </source>
</evidence>
<evidence type="ECO:0000313" key="7">
    <source>
        <dbReference type="Proteomes" id="UP001205740"/>
    </source>
</evidence>
<dbReference type="SMART" id="SM01110">
    <property type="entry name" value="Cutinase"/>
    <property type="match status" value="1"/>
</dbReference>
<feature type="chain" id="PRO_5046391149" evidence="5">
    <location>
        <begin position="23"/>
        <end position="291"/>
    </location>
</feature>
<dbReference type="PANTHER" id="PTHR33630">
    <property type="entry name" value="CUTINASE RV1984C-RELATED-RELATED"/>
    <property type="match status" value="1"/>
</dbReference>